<keyword evidence="2" id="KW-1185">Reference proteome</keyword>
<protein>
    <submittedName>
        <fullName evidence="1">Uncharacterized protein</fullName>
    </submittedName>
</protein>
<evidence type="ECO:0000313" key="1">
    <source>
        <dbReference type="EMBL" id="RLJ64600.1"/>
    </source>
</evidence>
<comment type="caution">
    <text evidence="1">The sequence shown here is derived from an EMBL/GenBank/DDBJ whole genome shotgun (WGS) entry which is preliminary data.</text>
</comment>
<gene>
    <name evidence="1" type="ORF">DFR35_1241</name>
</gene>
<sequence length="80" mass="8822">MSKEKTEHEHVALPSNIADLFAAGQAALEAGKLDDWDKDFLTKNAARYEKWGDETYLSAKQIEILTRIAGKAIEATDEAA</sequence>
<dbReference type="AlphaFoldDB" id="A0A497XCE9"/>
<dbReference type="RefSeq" id="WP_121240774.1">
    <property type="nucleotide sequence ID" value="NZ_BHVV01000006.1"/>
</dbReference>
<reference evidence="1 2" key="1">
    <citation type="submission" date="2018-10" db="EMBL/GenBank/DDBJ databases">
        <title>Genomic Encyclopedia of Type Strains, Phase IV (KMG-IV): sequencing the most valuable type-strain genomes for metagenomic binning, comparative biology and taxonomic classification.</title>
        <authorList>
            <person name="Goeker M."/>
        </authorList>
    </citation>
    <scope>NUCLEOTIDE SEQUENCE [LARGE SCALE GENOMIC DNA]</scope>
    <source>
        <strain evidence="1 2">DSM 26916</strain>
    </source>
</reference>
<proteinExistence type="predicted"/>
<evidence type="ECO:0000313" key="2">
    <source>
        <dbReference type="Proteomes" id="UP000268908"/>
    </source>
</evidence>
<accession>A0A497XCE9</accession>
<name>A0A497XCE9_9PROT</name>
<dbReference type="Proteomes" id="UP000268908">
    <property type="component" value="Unassembled WGS sequence"/>
</dbReference>
<organism evidence="1 2">
    <name type="scientific">Sulfurisoma sediminicola</name>
    <dbReference type="NCBI Taxonomy" id="1381557"/>
    <lineage>
        <taxon>Bacteria</taxon>
        <taxon>Pseudomonadati</taxon>
        <taxon>Pseudomonadota</taxon>
        <taxon>Betaproteobacteria</taxon>
        <taxon>Nitrosomonadales</taxon>
        <taxon>Sterolibacteriaceae</taxon>
        <taxon>Sulfurisoma</taxon>
    </lineage>
</organism>
<dbReference type="EMBL" id="RCCI01000005">
    <property type="protein sequence ID" value="RLJ64600.1"/>
    <property type="molecule type" value="Genomic_DNA"/>
</dbReference>